<dbReference type="InterPro" id="IPR029467">
    <property type="entry name" value="Cyt_c7-like"/>
</dbReference>
<dbReference type="InParanoid" id="D6Z5P6"/>
<proteinExistence type="predicted"/>
<dbReference type="AlphaFoldDB" id="D6Z5P6"/>
<dbReference type="EMBL" id="CP001940">
    <property type="protein sequence ID" value="ADH86783.1"/>
    <property type="molecule type" value="Genomic_DNA"/>
</dbReference>
<evidence type="ECO:0000313" key="2">
    <source>
        <dbReference type="EMBL" id="ADH86783.1"/>
    </source>
</evidence>
<dbReference type="STRING" id="589865.DaAHT2_2112"/>
<gene>
    <name evidence="2" type="ordered locus">DaAHT2_2112</name>
</gene>
<dbReference type="Proteomes" id="UP000001508">
    <property type="component" value="Chromosome"/>
</dbReference>
<dbReference type="Pfam" id="PF14522">
    <property type="entry name" value="Cytochrome_C7"/>
    <property type="match status" value="1"/>
</dbReference>
<evidence type="ECO:0000259" key="1">
    <source>
        <dbReference type="Pfam" id="PF14522"/>
    </source>
</evidence>
<dbReference type="SUPFAM" id="SSF48695">
    <property type="entry name" value="Multiheme cytochromes"/>
    <property type="match status" value="1"/>
</dbReference>
<keyword evidence="3" id="KW-1185">Reference proteome</keyword>
<dbReference type="HOGENOM" id="CLU_117546_0_0_7"/>
<dbReference type="PROSITE" id="PS51257">
    <property type="entry name" value="PROKAR_LIPOPROTEIN"/>
    <property type="match status" value="1"/>
</dbReference>
<organism evidence="2 3">
    <name type="scientific">Desulfurivibrio alkaliphilus (strain DSM 19089 / UNIQEM U267 / AHT2)</name>
    <dbReference type="NCBI Taxonomy" id="589865"/>
    <lineage>
        <taxon>Bacteria</taxon>
        <taxon>Pseudomonadati</taxon>
        <taxon>Thermodesulfobacteriota</taxon>
        <taxon>Desulfobulbia</taxon>
        <taxon>Desulfobulbales</taxon>
        <taxon>Desulfobulbaceae</taxon>
        <taxon>Desulfurivibrio</taxon>
    </lineage>
</organism>
<dbReference type="InterPro" id="IPR036280">
    <property type="entry name" value="Multihaem_cyt_sf"/>
</dbReference>
<feature type="domain" description="Cytochrome c7-like" evidence="1">
    <location>
        <begin position="32"/>
        <end position="104"/>
    </location>
</feature>
<accession>D6Z5P6</accession>
<evidence type="ECO:0000313" key="3">
    <source>
        <dbReference type="Proteomes" id="UP000001508"/>
    </source>
</evidence>
<protein>
    <recommendedName>
        <fullName evidence="1">Cytochrome c7-like domain-containing protein</fullName>
    </recommendedName>
</protein>
<dbReference type="eggNOG" id="COG3005">
    <property type="taxonomic scope" value="Bacteria"/>
</dbReference>
<name>D6Z5P6_DESAT</name>
<sequence length="196" mass="22323">MNFSGRNTALIILSLLVMAGCAGLIARTPTQQFDHDIHVDSLVEHGFGCLDCHYFTTLEEQEFPKVFAVSEEALFGTMTICHYCHVDPETRDLAATQECMACHTEMDDIRPPTHLHDWTRDHGLDARNDRQTCVSCHNNPSFCNDCHTRRDTNFNVVHSRSYRYFHGIEAQIDPASCNACHTANFCIDCHSGRRRF</sequence>
<dbReference type="Gene3D" id="3.90.10.10">
    <property type="entry name" value="Cytochrome C3"/>
    <property type="match status" value="1"/>
</dbReference>
<dbReference type="KEGG" id="dak:DaAHT2_2112"/>
<reference evidence="3" key="1">
    <citation type="submission" date="2010-02" db="EMBL/GenBank/DDBJ databases">
        <title>Complete sequence of Desulfurivibrio alkaliphilus AHT2.</title>
        <authorList>
            <consortium name="US DOE Joint Genome Institute"/>
            <person name="Pitluck S."/>
            <person name="Chertkov O."/>
            <person name="Detter J.C."/>
            <person name="Han C."/>
            <person name="Tapia R."/>
            <person name="Larimer F."/>
            <person name="Land M."/>
            <person name="Hauser L."/>
            <person name="Kyrpides N."/>
            <person name="Mikhailova N."/>
            <person name="Sorokin D.Y."/>
            <person name="Muyzer G."/>
            <person name="Woyke T."/>
        </authorList>
    </citation>
    <scope>NUCLEOTIDE SEQUENCE [LARGE SCALE GENOMIC DNA]</scope>
    <source>
        <strain evidence="3">DSM 19089 / UNIQEM U267 / AHT2</strain>
    </source>
</reference>